<accession>A0A517NIR2</accession>
<evidence type="ECO:0000313" key="2">
    <source>
        <dbReference type="Proteomes" id="UP000318538"/>
    </source>
</evidence>
<name>A0A517NIR2_9BACT</name>
<organism evidence="1 2">
    <name type="scientific">Rubripirellula lacrimiformis</name>
    <dbReference type="NCBI Taxonomy" id="1930273"/>
    <lineage>
        <taxon>Bacteria</taxon>
        <taxon>Pseudomonadati</taxon>
        <taxon>Planctomycetota</taxon>
        <taxon>Planctomycetia</taxon>
        <taxon>Pirellulales</taxon>
        <taxon>Pirellulaceae</taxon>
        <taxon>Rubripirellula</taxon>
    </lineage>
</organism>
<evidence type="ECO:0000313" key="1">
    <source>
        <dbReference type="EMBL" id="QDT07021.1"/>
    </source>
</evidence>
<protein>
    <submittedName>
        <fullName evidence="1">Uncharacterized protein</fullName>
    </submittedName>
</protein>
<dbReference type="Proteomes" id="UP000318538">
    <property type="component" value="Chromosome"/>
</dbReference>
<dbReference type="KEGG" id="rlc:K227x_54460"/>
<reference evidence="1 2" key="1">
    <citation type="submission" date="2019-02" db="EMBL/GenBank/DDBJ databases">
        <title>Deep-cultivation of Planctomycetes and their phenomic and genomic characterization uncovers novel biology.</title>
        <authorList>
            <person name="Wiegand S."/>
            <person name="Jogler M."/>
            <person name="Boedeker C."/>
            <person name="Pinto D."/>
            <person name="Vollmers J."/>
            <person name="Rivas-Marin E."/>
            <person name="Kohn T."/>
            <person name="Peeters S.H."/>
            <person name="Heuer A."/>
            <person name="Rast P."/>
            <person name="Oberbeckmann S."/>
            <person name="Bunk B."/>
            <person name="Jeske O."/>
            <person name="Meyerdierks A."/>
            <person name="Storesund J.E."/>
            <person name="Kallscheuer N."/>
            <person name="Luecker S."/>
            <person name="Lage O.M."/>
            <person name="Pohl T."/>
            <person name="Merkel B.J."/>
            <person name="Hornburger P."/>
            <person name="Mueller R.-W."/>
            <person name="Bruemmer F."/>
            <person name="Labrenz M."/>
            <person name="Spormann A.M."/>
            <person name="Op den Camp H."/>
            <person name="Overmann J."/>
            <person name="Amann R."/>
            <person name="Jetten M.S.M."/>
            <person name="Mascher T."/>
            <person name="Medema M.H."/>
            <person name="Devos D.P."/>
            <person name="Kaster A.-K."/>
            <person name="Ovreas L."/>
            <person name="Rohde M."/>
            <person name="Galperin M.Y."/>
            <person name="Jogler C."/>
        </authorList>
    </citation>
    <scope>NUCLEOTIDE SEQUENCE [LARGE SCALE GENOMIC DNA]</scope>
    <source>
        <strain evidence="1 2">K22_7</strain>
    </source>
</reference>
<gene>
    <name evidence="1" type="ORF">K227x_54460</name>
</gene>
<sequence length="190" mass="21233">MNHLLRIDVVAVVEYPNDGLGRVRGLSEFRFQQAAVLYTRSGYLVLWGHCFGVQWLRTQVASSFSNIARMSGQLNPMAIGIAHNSAPAPWRRFGRTDDFAPLQVTDRARCGCICSPTNLSAFVSNISPNIGTTPKSRIAPPIRRETRMTQLAITQETYLFPDTPETVSDFQAIVTTFQQKMGCRKGHQDE</sequence>
<proteinExistence type="predicted"/>
<keyword evidence="2" id="KW-1185">Reference proteome</keyword>
<dbReference type="AlphaFoldDB" id="A0A517NIR2"/>
<dbReference type="EMBL" id="CP036525">
    <property type="protein sequence ID" value="QDT07021.1"/>
    <property type="molecule type" value="Genomic_DNA"/>
</dbReference>